<dbReference type="InterPro" id="IPR041454">
    <property type="entry name" value="BsuBI/PstI_N"/>
</dbReference>
<dbReference type="Gene3D" id="3.40.1350.80">
    <property type="match status" value="1"/>
</dbReference>
<dbReference type="RefSeq" id="WP_041096932.1">
    <property type="nucleotide sequence ID" value="NZ_AP012547.1"/>
</dbReference>
<evidence type="ECO:0000259" key="1">
    <source>
        <dbReference type="Pfam" id="PF06616"/>
    </source>
</evidence>
<dbReference type="InterPro" id="IPR009528">
    <property type="entry name" value="Restrct_endonuc_II_BsuBI_C"/>
</dbReference>
<dbReference type="Gene3D" id="1.10.10.1820">
    <property type="entry name" value="BsuBI/PstI restriction endonuclease-like"/>
    <property type="match status" value="1"/>
</dbReference>
<dbReference type="InterPro" id="IPR041963">
    <property type="entry name" value="BsuBI/PstI_C_sf"/>
</dbReference>
<dbReference type="REBASE" id="76884">
    <property type="entry name" value="Shy22779ORF566P"/>
</dbReference>
<evidence type="ECO:0000259" key="2">
    <source>
        <dbReference type="Pfam" id="PF17728"/>
    </source>
</evidence>
<dbReference type="GO" id="GO:0009036">
    <property type="term" value="F:type II site-specific deoxyribonuclease activity"/>
    <property type="evidence" value="ECO:0007669"/>
    <property type="project" value="InterPro"/>
</dbReference>
<evidence type="ECO:0000313" key="4">
    <source>
        <dbReference type="Proteomes" id="UP000031637"/>
    </source>
</evidence>
<dbReference type="Pfam" id="PF17728">
    <property type="entry name" value="BsuBI_PstI_RE_N"/>
    <property type="match status" value="1"/>
</dbReference>
<dbReference type="GO" id="GO:0003677">
    <property type="term" value="F:DNA binding"/>
    <property type="evidence" value="ECO:0007669"/>
    <property type="project" value="InterPro"/>
</dbReference>
<dbReference type="GO" id="GO:0032259">
    <property type="term" value="P:methylation"/>
    <property type="evidence" value="ECO:0007669"/>
    <property type="project" value="UniProtKB-KW"/>
</dbReference>
<dbReference type="InterPro" id="IPR041962">
    <property type="entry name" value="BsuBI/PstI_N_sf"/>
</dbReference>
<dbReference type="GO" id="GO:0009307">
    <property type="term" value="P:DNA restriction-modification system"/>
    <property type="evidence" value="ECO:0007669"/>
    <property type="project" value="InterPro"/>
</dbReference>
<dbReference type="Pfam" id="PF06616">
    <property type="entry name" value="BsuBI_PstI_RE"/>
    <property type="match status" value="1"/>
</dbReference>
<accession>W0SBJ8</accession>
<sequence>MGKIDQAIGIIAALGYPKAQQNERSALALLALIQLKERGSWKSLKAPRLGVRAILDFCRNDYSRPYAENSRESFRKETLHQFVAGGLALQNPDQPDRAPNSPKWCYQIAPDAKLLLETYGTSEWKPSLNAYLANVATLSERYAAAREMEMTPCRLPGGKVLKLAPGPHGELIRDIVEQFAPRFVPGSRLLYVGDTGNKSIVFDEAGFAQTGVTLHGRGKLPDAVFLDEKRNWLVLVESVTSVGPMDGKRHAELMSLFAKSTAGLVFVTAFPNRGMMARFLGDLAWETEVWCASDPTHMIHFNGDRFLGPH</sequence>
<protein>
    <submittedName>
        <fullName evidence="3">Methyltransferase-endonuclease</fullName>
    </submittedName>
</protein>
<dbReference type="GO" id="GO:0000287">
    <property type="term" value="F:magnesium ion binding"/>
    <property type="evidence" value="ECO:0007669"/>
    <property type="project" value="InterPro"/>
</dbReference>
<feature type="domain" description="BsuBI/PstI restriction endonuclease" evidence="1">
    <location>
        <begin position="153"/>
        <end position="303"/>
    </location>
</feature>
<reference evidence="3 4" key="1">
    <citation type="journal article" date="2014" name="Syst. Appl. Microbiol.">
        <title>Complete genomes of freshwater sulfur oxidizers Sulfuricella denitrificans skB26 and Sulfuritalea hydrogenivorans sk43H: genetic insights into the sulfur oxidation pathway of betaproteobacteria.</title>
        <authorList>
            <person name="Watanabe T."/>
            <person name="Kojima H."/>
            <person name="Fukui M."/>
        </authorList>
    </citation>
    <scope>NUCLEOTIDE SEQUENCE [LARGE SCALE GENOMIC DNA]</scope>
    <source>
        <strain evidence="3">DSM22779</strain>
    </source>
</reference>
<dbReference type="EMBL" id="AP012547">
    <property type="protein sequence ID" value="BAO28381.1"/>
    <property type="molecule type" value="Genomic_DNA"/>
</dbReference>
<proteinExistence type="predicted"/>
<keyword evidence="3" id="KW-0540">Nuclease</keyword>
<keyword evidence="3" id="KW-0808">Transferase</keyword>
<dbReference type="Proteomes" id="UP000031637">
    <property type="component" value="Chromosome"/>
</dbReference>
<keyword evidence="3" id="KW-0378">Hydrolase</keyword>
<dbReference type="STRING" id="1223802.SUTH_00567"/>
<dbReference type="KEGG" id="shd:SUTH_00567"/>
<keyword evidence="3" id="KW-0255">Endonuclease</keyword>
<dbReference type="OrthoDB" id="9798907at2"/>
<keyword evidence="4" id="KW-1185">Reference proteome</keyword>
<dbReference type="GO" id="GO:0008168">
    <property type="term" value="F:methyltransferase activity"/>
    <property type="evidence" value="ECO:0007669"/>
    <property type="project" value="UniProtKB-KW"/>
</dbReference>
<keyword evidence="3" id="KW-0489">Methyltransferase</keyword>
<organism evidence="3 4">
    <name type="scientific">Sulfuritalea hydrogenivorans sk43H</name>
    <dbReference type="NCBI Taxonomy" id="1223802"/>
    <lineage>
        <taxon>Bacteria</taxon>
        <taxon>Pseudomonadati</taxon>
        <taxon>Pseudomonadota</taxon>
        <taxon>Betaproteobacteria</taxon>
        <taxon>Nitrosomonadales</taxon>
        <taxon>Sterolibacteriaceae</taxon>
        <taxon>Sulfuritalea</taxon>
    </lineage>
</organism>
<dbReference type="HOGENOM" id="CLU_074525_0_0_4"/>
<gene>
    <name evidence="3" type="ORF">SUTH_00567</name>
</gene>
<feature type="domain" description="BsuBI/PstI restriction endonuclease HTH" evidence="2">
    <location>
        <begin position="3"/>
        <end position="139"/>
    </location>
</feature>
<name>W0SBJ8_9PROT</name>
<dbReference type="AlphaFoldDB" id="W0SBJ8"/>
<evidence type="ECO:0000313" key="3">
    <source>
        <dbReference type="EMBL" id="BAO28381.1"/>
    </source>
</evidence>